<keyword evidence="4" id="KW-0560">Oxidoreductase</keyword>
<feature type="transmembrane region" description="Helical" evidence="7">
    <location>
        <begin position="569"/>
        <end position="592"/>
    </location>
</feature>
<dbReference type="Proteomes" id="UP000037460">
    <property type="component" value="Unassembled WGS sequence"/>
</dbReference>
<dbReference type="OrthoDB" id="17725at2759"/>
<evidence type="ECO:0000256" key="2">
    <source>
        <dbReference type="ARBA" id="ARBA00022692"/>
    </source>
</evidence>
<dbReference type="InterPro" id="IPR013130">
    <property type="entry name" value="Fe3_Rdtase_TM_dom"/>
</dbReference>
<feature type="transmembrane region" description="Helical" evidence="7">
    <location>
        <begin position="693"/>
        <end position="716"/>
    </location>
</feature>
<feature type="transmembrane region" description="Helical" evidence="7">
    <location>
        <begin position="723"/>
        <end position="744"/>
    </location>
</feature>
<evidence type="ECO:0000256" key="4">
    <source>
        <dbReference type="ARBA" id="ARBA00023002"/>
    </source>
</evidence>
<keyword evidence="10" id="KW-1185">Reference proteome</keyword>
<dbReference type="GO" id="GO:0016491">
    <property type="term" value="F:oxidoreductase activity"/>
    <property type="evidence" value="ECO:0007669"/>
    <property type="project" value="UniProtKB-KW"/>
</dbReference>
<comment type="subcellular location">
    <subcellularLocation>
        <location evidence="1">Membrane</location>
        <topology evidence="1">Multi-pass membrane protein</topology>
    </subcellularLocation>
</comment>
<accession>A0A0M0JF90</accession>
<dbReference type="PANTHER" id="PTHR11972:SF69">
    <property type="entry name" value="FERRIC REDUCTION OXIDASE 6-RELATED"/>
    <property type="match status" value="1"/>
</dbReference>
<feature type="non-terminal residue" evidence="9">
    <location>
        <position position="1270"/>
    </location>
</feature>
<keyword evidence="5 7" id="KW-0472">Membrane</keyword>
<evidence type="ECO:0000259" key="8">
    <source>
        <dbReference type="Pfam" id="PF01794"/>
    </source>
</evidence>
<evidence type="ECO:0000256" key="7">
    <source>
        <dbReference type="SAM" id="Phobius"/>
    </source>
</evidence>
<feature type="region of interest" description="Disordered" evidence="6">
    <location>
        <begin position="1207"/>
        <end position="1270"/>
    </location>
</feature>
<feature type="transmembrane region" description="Helical" evidence="7">
    <location>
        <begin position="612"/>
        <end position="640"/>
    </location>
</feature>
<evidence type="ECO:0000256" key="3">
    <source>
        <dbReference type="ARBA" id="ARBA00022989"/>
    </source>
</evidence>
<dbReference type="GO" id="GO:0005886">
    <property type="term" value="C:plasma membrane"/>
    <property type="evidence" value="ECO:0007669"/>
    <property type="project" value="TreeGrafter"/>
</dbReference>
<feature type="domain" description="Ferric oxidoreductase" evidence="8">
    <location>
        <begin position="617"/>
        <end position="741"/>
    </location>
</feature>
<organism evidence="9 10">
    <name type="scientific">Chrysochromulina tobinii</name>
    <dbReference type="NCBI Taxonomy" id="1460289"/>
    <lineage>
        <taxon>Eukaryota</taxon>
        <taxon>Haptista</taxon>
        <taxon>Haptophyta</taxon>
        <taxon>Prymnesiophyceae</taxon>
        <taxon>Prymnesiales</taxon>
        <taxon>Chrysochromulinaceae</taxon>
        <taxon>Chrysochromulina</taxon>
    </lineage>
</organism>
<dbReference type="AlphaFoldDB" id="A0A0M0JF90"/>
<proteinExistence type="predicted"/>
<dbReference type="PANTHER" id="PTHR11972">
    <property type="entry name" value="NADPH OXIDASE"/>
    <property type="match status" value="1"/>
</dbReference>
<keyword evidence="2 7" id="KW-0812">Transmembrane</keyword>
<name>A0A0M0JF90_9EUKA</name>
<evidence type="ECO:0000256" key="6">
    <source>
        <dbReference type="SAM" id="MobiDB-lite"/>
    </source>
</evidence>
<feature type="transmembrane region" description="Helical" evidence="7">
    <location>
        <begin position="377"/>
        <end position="403"/>
    </location>
</feature>
<evidence type="ECO:0000313" key="10">
    <source>
        <dbReference type="Proteomes" id="UP000037460"/>
    </source>
</evidence>
<dbReference type="EMBL" id="JWZX01003028">
    <property type="protein sequence ID" value="KOO25017.1"/>
    <property type="molecule type" value="Genomic_DNA"/>
</dbReference>
<sequence length="1270" mass="134442">MLASATTPPGFPLVWEGVPTANYTMVGYDAGMLNIQFSSDCSGGPASQRMRTVYPDNYTVLSRCDLGWNYIIDPSSRGGGCVVWPLKSDTPVTGAPVTVWRALQANGNIVEHAVSAAGLPVTQSVSSPSYLTVATHFDSFTLSVPLGTFDVPAICANATRRLHAANASHDAARSRAALRVGPAADVSVAADQARPPPPLGVRFRASVTTNIAQPGYEGGNVLTVVHADCSRGPRKQRMHTTYGNFHTLLVDCAAGLVREYDEGGINCETTTIGLRDTVDARICATCGMPFGIRDTNGVYRVGESMQQTVTWSNATADAADGATTYYGRVDAGSLEIAFTFAAGGTPLQQAILQHGWQRLLSIFEPPRCFEPLSSRLAVFWAGWTTVGWVLLTGMAAVVGAHIVDQFARRMPAPRAIPAATSASARDGASTSASSWAHVATSIVGTAVRAAAPLAIVISSYLLAATYESPQIVQSSALPYSFAAPALAGGGYCYPPAHCDAYDGVYKPPWWRNPTTVIGTTADVRVLSAYYAYLALLAIIGPLMRLSAALDSSCSTPLRVRLPTIGRAHYVDTSCGEMLTVLFLCSLLLYAFYDALDIQTLALLDTPAALQRLGAACGSLLNLLVGLVLLPVGRALVVVGVPHERAVSYHRTIGTSIIAVGALHVAVEHAHWLIKRTWLAFTFNYVHTHTGQDVWPWAVPMMNLLFVALLVASLAALSPIRRRYYNVFLAMHVVVMPCFLLGTLVHSWSAWKFALAGIALYLADKLSRTVCTLAEAVSPTTRLVGLRELKGGIVALTLRSKARPPTPGTTVRLRIGAISWVQAHPFTVSETGGYGAAAAMASTGGVANGAAAVVSAPCDARTRDVDEAATHTWTLHVKATGNNRWTDRLLMLARAHASQLASEHVSPHASGAAEPLTSRGDEALLLASERSASGCKHPCTLVFKRRRSDLKASLLPSATCSTAEALSRVGAGSCQTSAVVADASPPAIWLVWSVRSIELVTEFVPLLELLHAAPNAKLSIHLTDEFGGGAECLPPALQACVHNARADVDSILGKCAAANARVHVCTCCPVQMERAVGRLSSAAMHTLTSLQADIDSLHSKCNELRQSLGHPTTLESEARALVKDGGSRPGTEQALLQLRESKASELQMLSLRCCGRSTRDCHGAVTGPSGSRFNLKLLLAVADCMSTQGKELAEQTKRHEALQRENRALRDLTGQRSAAEGGSSQPLGGPDAFPASPVPSAAAPVRPSSAMAAVRRQPPPVPSDGRPSPHE</sequence>
<protein>
    <recommendedName>
        <fullName evidence="8">Ferric oxidoreductase domain-containing protein</fullName>
    </recommendedName>
</protein>
<keyword evidence="3 7" id="KW-1133">Transmembrane helix</keyword>
<feature type="transmembrane region" description="Helical" evidence="7">
    <location>
        <begin position="529"/>
        <end position="549"/>
    </location>
</feature>
<evidence type="ECO:0000256" key="1">
    <source>
        <dbReference type="ARBA" id="ARBA00004141"/>
    </source>
</evidence>
<dbReference type="InterPro" id="IPR050369">
    <property type="entry name" value="RBOH/FRE"/>
</dbReference>
<reference evidence="10" key="1">
    <citation type="journal article" date="2015" name="PLoS Genet.">
        <title>Genome Sequence and Transcriptome Analyses of Chrysochromulina tobin: Metabolic Tools for Enhanced Algal Fitness in the Prominent Order Prymnesiales (Haptophyceae).</title>
        <authorList>
            <person name="Hovde B.T."/>
            <person name="Deodato C.R."/>
            <person name="Hunsperger H.M."/>
            <person name="Ryken S.A."/>
            <person name="Yost W."/>
            <person name="Jha R.K."/>
            <person name="Patterson J."/>
            <person name="Monnat R.J. Jr."/>
            <person name="Barlow S.B."/>
            <person name="Starkenburg S.R."/>
            <person name="Cattolico R.A."/>
        </authorList>
    </citation>
    <scope>NUCLEOTIDE SEQUENCE</scope>
    <source>
        <strain evidence="10">CCMP291</strain>
    </source>
</reference>
<gene>
    <name evidence="9" type="ORF">Ctob_004002</name>
</gene>
<dbReference type="Pfam" id="PF01794">
    <property type="entry name" value="Ferric_reduct"/>
    <property type="match status" value="1"/>
</dbReference>
<comment type="caution">
    <text evidence="9">The sequence shown here is derived from an EMBL/GenBank/DDBJ whole genome shotgun (WGS) entry which is preliminary data.</text>
</comment>
<evidence type="ECO:0000256" key="5">
    <source>
        <dbReference type="ARBA" id="ARBA00023136"/>
    </source>
</evidence>
<feature type="compositionally biased region" description="Low complexity" evidence="6">
    <location>
        <begin position="1229"/>
        <end position="1253"/>
    </location>
</feature>
<evidence type="ECO:0000313" key="9">
    <source>
        <dbReference type="EMBL" id="KOO25017.1"/>
    </source>
</evidence>